<keyword evidence="2" id="KW-1185">Reference proteome</keyword>
<dbReference type="EMBL" id="STGW01000005">
    <property type="protein sequence ID" value="THV13382.1"/>
    <property type="molecule type" value="Genomic_DNA"/>
</dbReference>
<comment type="caution">
    <text evidence="1">The sequence shown here is derived from an EMBL/GenBank/DDBJ whole genome shotgun (WGS) entry which is preliminary data.</text>
</comment>
<protein>
    <submittedName>
        <fullName evidence="1">Uncharacterized protein</fullName>
    </submittedName>
</protein>
<proteinExistence type="predicted"/>
<dbReference type="RefSeq" id="WP_136562843.1">
    <property type="nucleotide sequence ID" value="NZ_BAABLS010000010.1"/>
</dbReference>
<gene>
    <name evidence="1" type="ORF">E9934_10515</name>
</gene>
<sequence>MLLNQSRRTRRRPATKGDVMVTPIGIPEDWDDNGLILFEEFCELIRTPQRTVRDWRRRGIGPRWTRFQGVGRLYVTVAEARCFLASAKVTQVEVRSDG</sequence>
<dbReference type="OrthoDB" id="194758at2"/>
<accession>A0A4S8NC67</accession>
<evidence type="ECO:0000313" key="1">
    <source>
        <dbReference type="EMBL" id="THV13382.1"/>
    </source>
</evidence>
<evidence type="ECO:0000313" key="2">
    <source>
        <dbReference type="Proteomes" id="UP000307087"/>
    </source>
</evidence>
<dbReference type="Proteomes" id="UP000307087">
    <property type="component" value="Unassembled WGS sequence"/>
</dbReference>
<organism evidence="1 2">
    <name type="scientific">Nocardioides caeni</name>
    <dbReference type="NCBI Taxonomy" id="574700"/>
    <lineage>
        <taxon>Bacteria</taxon>
        <taxon>Bacillati</taxon>
        <taxon>Actinomycetota</taxon>
        <taxon>Actinomycetes</taxon>
        <taxon>Propionibacteriales</taxon>
        <taxon>Nocardioidaceae</taxon>
        <taxon>Nocardioides</taxon>
    </lineage>
</organism>
<dbReference type="AlphaFoldDB" id="A0A4S8NC67"/>
<name>A0A4S8NC67_9ACTN</name>
<reference evidence="1 2" key="1">
    <citation type="journal article" date="2009" name="Int. J. Syst. Evol. Microbiol.">
        <title>Nocardioides caeni sp. nov., isolated from wastewater.</title>
        <authorList>
            <person name="Yoon J.H."/>
            <person name="Kang S.J."/>
            <person name="Park S."/>
            <person name="Kim W."/>
            <person name="Oh T.K."/>
        </authorList>
    </citation>
    <scope>NUCLEOTIDE SEQUENCE [LARGE SCALE GENOMIC DNA]</scope>
    <source>
        <strain evidence="1 2">DSM 23134</strain>
    </source>
</reference>